<protein>
    <recommendedName>
        <fullName evidence="1">[acyl-carrier-protein] S-malonyltransferase</fullName>
        <ecNumber evidence="1">2.3.1.39</ecNumber>
    </recommendedName>
</protein>
<dbReference type="Gene3D" id="3.40.366.10">
    <property type="entry name" value="Malonyl-Coenzyme A Acyl Carrier Protein, domain 2"/>
    <property type="match status" value="1"/>
</dbReference>
<dbReference type="InterPro" id="IPR001227">
    <property type="entry name" value="Ac_transferase_dom_sf"/>
</dbReference>
<evidence type="ECO:0000256" key="1">
    <source>
        <dbReference type="ARBA" id="ARBA00013258"/>
    </source>
</evidence>
<organism evidence="6">
    <name type="scientific">marine metagenome</name>
    <dbReference type="NCBI Taxonomy" id="408172"/>
    <lineage>
        <taxon>unclassified sequences</taxon>
        <taxon>metagenomes</taxon>
        <taxon>ecological metagenomes</taxon>
    </lineage>
</organism>
<comment type="catalytic activity">
    <reaction evidence="4">
        <text>holo-[ACP] + malonyl-CoA = malonyl-[ACP] + CoA</text>
        <dbReference type="Rhea" id="RHEA:41792"/>
        <dbReference type="Rhea" id="RHEA-COMP:9623"/>
        <dbReference type="Rhea" id="RHEA-COMP:9685"/>
        <dbReference type="ChEBI" id="CHEBI:57287"/>
        <dbReference type="ChEBI" id="CHEBI:57384"/>
        <dbReference type="ChEBI" id="CHEBI:64479"/>
        <dbReference type="ChEBI" id="CHEBI:78449"/>
        <dbReference type="EC" id="2.3.1.39"/>
    </reaction>
</comment>
<dbReference type="InterPro" id="IPR014043">
    <property type="entry name" value="Acyl_transferase_dom"/>
</dbReference>
<dbReference type="Pfam" id="PF00698">
    <property type="entry name" value="Acyl_transf_1"/>
    <property type="match status" value="1"/>
</dbReference>
<evidence type="ECO:0000256" key="3">
    <source>
        <dbReference type="ARBA" id="ARBA00023315"/>
    </source>
</evidence>
<sequence>MGHDIFRKTKMGKQYFEAANDIMGLDIQDIIFNGPEDTLKQTQYTQPAIYIVSVIIGELLKEEGVIPSCAAGHSLGEYSALSLANAFDFITGLELVKVRSKGMQNAELNNPGAMAAVIG</sequence>
<keyword evidence="3" id="KW-0012">Acyltransferase</keyword>
<proteinExistence type="predicted"/>
<gene>
    <name evidence="6" type="ORF">METZ01_LOCUS350290</name>
</gene>
<dbReference type="EMBL" id="UINC01121935">
    <property type="protein sequence ID" value="SVC97436.1"/>
    <property type="molecule type" value="Genomic_DNA"/>
</dbReference>
<evidence type="ECO:0000256" key="2">
    <source>
        <dbReference type="ARBA" id="ARBA00022679"/>
    </source>
</evidence>
<dbReference type="AlphaFoldDB" id="A0A382RIH7"/>
<reference evidence="6" key="1">
    <citation type="submission" date="2018-05" db="EMBL/GenBank/DDBJ databases">
        <authorList>
            <person name="Lanie J.A."/>
            <person name="Ng W.-L."/>
            <person name="Kazmierczak K.M."/>
            <person name="Andrzejewski T.M."/>
            <person name="Davidsen T.M."/>
            <person name="Wayne K.J."/>
            <person name="Tettelin H."/>
            <person name="Glass J.I."/>
            <person name="Rusch D."/>
            <person name="Podicherti R."/>
            <person name="Tsui H.-C.T."/>
            <person name="Winkler M.E."/>
        </authorList>
    </citation>
    <scope>NUCLEOTIDE SEQUENCE</scope>
</reference>
<dbReference type="PANTHER" id="PTHR42681:SF1">
    <property type="entry name" value="MALONYL-COA-ACYL CARRIER PROTEIN TRANSACYLASE, MITOCHONDRIAL"/>
    <property type="match status" value="1"/>
</dbReference>
<dbReference type="GO" id="GO:0004314">
    <property type="term" value="F:[acyl-carrier-protein] S-malonyltransferase activity"/>
    <property type="evidence" value="ECO:0007669"/>
    <property type="project" value="UniProtKB-EC"/>
</dbReference>
<feature type="domain" description="Malonyl-CoA:ACP transacylase (MAT)" evidence="5">
    <location>
        <begin position="18"/>
        <end position="117"/>
    </location>
</feature>
<accession>A0A382RIH7</accession>
<feature type="non-terminal residue" evidence="6">
    <location>
        <position position="119"/>
    </location>
</feature>
<dbReference type="InterPro" id="IPR050858">
    <property type="entry name" value="Mal-CoA-ACP_Trans/PKS_FabD"/>
</dbReference>
<keyword evidence="2" id="KW-0808">Transferase</keyword>
<dbReference type="Gene3D" id="3.30.70.250">
    <property type="entry name" value="Malonyl-CoA ACP transacylase, ACP-binding"/>
    <property type="match status" value="1"/>
</dbReference>
<dbReference type="SUPFAM" id="SSF52151">
    <property type="entry name" value="FabD/lysophospholipase-like"/>
    <property type="match status" value="1"/>
</dbReference>
<name>A0A382RIH7_9ZZZZ</name>
<evidence type="ECO:0000259" key="5">
    <source>
        <dbReference type="Pfam" id="PF00698"/>
    </source>
</evidence>
<evidence type="ECO:0000313" key="6">
    <source>
        <dbReference type="EMBL" id="SVC97436.1"/>
    </source>
</evidence>
<dbReference type="InterPro" id="IPR016035">
    <property type="entry name" value="Acyl_Trfase/lysoPLipase"/>
</dbReference>
<evidence type="ECO:0000256" key="4">
    <source>
        <dbReference type="ARBA" id="ARBA00048462"/>
    </source>
</evidence>
<dbReference type="GO" id="GO:0005829">
    <property type="term" value="C:cytosol"/>
    <property type="evidence" value="ECO:0007669"/>
    <property type="project" value="TreeGrafter"/>
</dbReference>
<dbReference type="EC" id="2.3.1.39" evidence="1"/>
<dbReference type="GO" id="GO:0006633">
    <property type="term" value="P:fatty acid biosynthetic process"/>
    <property type="evidence" value="ECO:0007669"/>
    <property type="project" value="TreeGrafter"/>
</dbReference>
<dbReference type="PANTHER" id="PTHR42681">
    <property type="entry name" value="MALONYL-COA-ACYL CARRIER PROTEIN TRANSACYLASE, MITOCHONDRIAL"/>
    <property type="match status" value="1"/>
</dbReference>